<gene>
    <name evidence="6" type="ORF">POM99_19425</name>
</gene>
<name>A0ABT6CN91_9SPHN</name>
<evidence type="ECO:0000259" key="5">
    <source>
        <dbReference type="PROSITE" id="PS50931"/>
    </source>
</evidence>
<dbReference type="InterPro" id="IPR036388">
    <property type="entry name" value="WH-like_DNA-bd_sf"/>
</dbReference>
<evidence type="ECO:0000256" key="1">
    <source>
        <dbReference type="ARBA" id="ARBA00009437"/>
    </source>
</evidence>
<comment type="similarity">
    <text evidence="1">Belongs to the LysR transcriptional regulatory family.</text>
</comment>
<dbReference type="PANTHER" id="PTHR30537">
    <property type="entry name" value="HTH-TYPE TRANSCRIPTIONAL REGULATOR"/>
    <property type="match status" value="1"/>
</dbReference>
<dbReference type="Pfam" id="PF03466">
    <property type="entry name" value="LysR_substrate"/>
    <property type="match status" value="1"/>
</dbReference>
<dbReference type="SUPFAM" id="SSF53850">
    <property type="entry name" value="Periplasmic binding protein-like II"/>
    <property type="match status" value="1"/>
</dbReference>
<dbReference type="InterPro" id="IPR000847">
    <property type="entry name" value="LysR_HTH_N"/>
</dbReference>
<comment type="caution">
    <text evidence="6">The sequence shown here is derived from an EMBL/GenBank/DDBJ whole genome shotgun (WGS) entry which is preliminary data.</text>
</comment>
<evidence type="ECO:0000313" key="7">
    <source>
        <dbReference type="Proteomes" id="UP001222770"/>
    </source>
</evidence>
<dbReference type="Proteomes" id="UP001222770">
    <property type="component" value="Unassembled WGS sequence"/>
</dbReference>
<dbReference type="Gene3D" id="1.10.10.10">
    <property type="entry name" value="Winged helix-like DNA-binding domain superfamily/Winged helix DNA-binding domain"/>
    <property type="match status" value="1"/>
</dbReference>
<dbReference type="PANTHER" id="PTHR30537:SF5">
    <property type="entry name" value="HTH-TYPE TRANSCRIPTIONAL ACTIVATOR TTDR-RELATED"/>
    <property type="match status" value="1"/>
</dbReference>
<dbReference type="SUPFAM" id="SSF46785">
    <property type="entry name" value="Winged helix' DNA-binding domain"/>
    <property type="match status" value="1"/>
</dbReference>
<evidence type="ECO:0000313" key="6">
    <source>
        <dbReference type="EMBL" id="MDF8335383.1"/>
    </source>
</evidence>
<dbReference type="CDD" id="cd08422">
    <property type="entry name" value="PBP2_CrgA_like"/>
    <property type="match status" value="1"/>
</dbReference>
<evidence type="ECO:0000256" key="3">
    <source>
        <dbReference type="ARBA" id="ARBA00023125"/>
    </source>
</evidence>
<dbReference type="EMBL" id="JAROCY010000026">
    <property type="protein sequence ID" value="MDF8335383.1"/>
    <property type="molecule type" value="Genomic_DNA"/>
</dbReference>
<keyword evidence="4" id="KW-0804">Transcription</keyword>
<evidence type="ECO:0000256" key="4">
    <source>
        <dbReference type="ARBA" id="ARBA00023163"/>
    </source>
</evidence>
<keyword evidence="2" id="KW-0805">Transcription regulation</keyword>
<dbReference type="InterPro" id="IPR058163">
    <property type="entry name" value="LysR-type_TF_proteobact-type"/>
</dbReference>
<accession>A0ABT6CN91</accession>
<protein>
    <submittedName>
        <fullName evidence="6">LysR family transcriptional regulator</fullName>
    </submittedName>
</protein>
<dbReference type="InterPro" id="IPR005119">
    <property type="entry name" value="LysR_subst-bd"/>
</dbReference>
<feature type="domain" description="HTH lysR-type" evidence="5">
    <location>
        <begin position="1"/>
        <end position="59"/>
    </location>
</feature>
<keyword evidence="7" id="KW-1185">Reference proteome</keyword>
<sequence>MRNWNHLIPFIVAARELSFRKAASQLGVTPGAISQNIAQFERRLGFSLFYRLTREVRLTDEGARLFEMLRGQVEDLDQTLSLASEIPLRPSGTIRVAAFTCFGSQWLVPLLASFLEMYPEINLDLRFAYDLADTEQVDIVVRSGLPENPNLEYHEVIKMRSIMVAAPAYLARMGVPRSVQDLAGHVHIMIDNGAGPISWFYRPAGDRSSASVRPYGNFVRTPMSSRQIVVRRHVDVTEEMLEAGMGLTMINDEVVESALAAGRLVRILPDEEFRLGNASSHNVYVGCRGMGKMTNREALLFQHIHDGLAARQQ</sequence>
<evidence type="ECO:0000256" key="2">
    <source>
        <dbReference type="ARBA" id="ARBA00023015"/>
    </source>
</evidence>
<dbReference type="PROSITE" id="PS50931">
    <property type="entry name" value="HTH_LYSR"/>
    <property type="match status" value="1"/>
</dbReference>
<dbReference type="Gene3D" id="3.40.190.290">
    <property type="match status" value="1"/>
</dbReference>
<dbReference type="InterPro" id="IPR036390">
    <property type="entry name" value="WH_DNA-bd_sf"/>
</dbReference>
<proteinExistence type="inferred from homology"/>
<organism evidence="6 7">
    <name type="scientific">Novosphingobium cyanobacteriorum</name>
    <dbReference type="NCBI Taxonomy" id="3024215"/>
    <lineage>
        <taxon>Bacteria</taxon>
        <taxon>Pseudomonadati</taxon>
        <taxon>Pseudomonadota</taxon>
        <taxon>Alphaproteobacteria</taxon>
        <taxon>Sphingomonadales</taxon>
        <taxon>Sphingomonadaceae</taxon>
        <taxon>Novosphingobium</taxon>
    </lineage>
</organism>
<reference evidence="6 7" key="1">
    <citation type="submission" date="2023-03" db="EMBL/GenBank/DDBJ databases">
        <title>Novosphingobium cyanobacteriorum sp. nov., isolated from a eutrophic reservoir during the Microcystis bloom period.</title>
        <authorList>
            <person name="Kang M."/>
            <person name="Le V."/>
            <person name="Ko S.-R."/>
            <person name="Lee S.-A."/>
            <person name="Ahn C.-Y."/>
        </authorList>
    </citation>
    <scope>NUCLEOTIDE SEQUENCE [LARGE SCALE GENOMIC DNA]</scope>
    <source>
        <strain evidence="6 7">HBC54</strain>
    </source>
</reference>
<dbReference type="Pfam" id="PF00126">
    <property type="entry name" value="HTH_1"/>
    <property type="match status" value="1"/>
</dbReference>
<keyword evidence="3" id="KW-0238">DNA-binding</keyword>
<dbReference type="RefSeq" id="WP_277280346.1">
    <property type="nucleotide sequence ID" value="NZ_JAROCY010000026.1"/>
</dbReference>